<reference evidence="2" key="1">
    <citation type="journal article" date="2019" name="Int. J. Syst. Evol. Microbiol.">
        <title>The Global Catalogue of Microorganisms (GCM) 10K type strain sequencing project: providing services to taxonomists for standard genome sequencing and annotation.</title>
        <authorList>
            <consortium name="The Broad Institute Genomics Platform"/>
            <consortium name="The Broad Institute Genome Sequencing Center for Infectious Disease"/>
            <person name="Wu L."/>
            <person name="Ma J."/>
        </authorList>
    </citation>
    <scope>NUCLEOTIDE SEQUENCE [LARGE SCALE GENOMIC DNA]</scope>
    <source>
        <strain evidence="2">TISTR 1906</strain>
    </source>
</reference>
<comment type="caution">
    <text evidence="1">The sequence shown here is derived from an EMBL/GenBank/DDBJ whole genome shotgun (WGS) entry which is preliminary data.</text>
</comment>
<keyword evidence="2" id="KW-1185">Reference proteome</keyword>
<dbReference type="InterPro" id="IPR036410">
    <property type="entry name" value="HSP_DnaJ_Cys-rich_dom_sf"/>
</dbReference>
<protein>
    <submittedName>
        <fullName evidence="1">Uncharacterized protein</fullName>
    </submittedName>
</protein>
<dbReference type="EMBL" id="JBHUMV010000007">
    <property type="protein sequence ID" value="MFD2755694.1"/>
    <property type="molecule type" value="Genomic_DNA"/>
</dbReference>
<dbReference type="RefSeq" id="WP_157082136.1">
    <property type="nucleotide sequence ID" value="NZ_BCNT01000017.1"/>
</dbReference>
<organism evidence="1 2">
    <name type="scientific">Comamonas terrae</name>
    <dbReference type="NCBI Taxonomy" id="673548"/>
    <lineage>
        <taxon>Bacteria</taxon>
        <taxon>Pseudomonadati</taxon>
        <taxon>Pseudomonadota</taxon>
        <taxon>Betaproteobacteria</taxon>
        <taxon>Burkholderiales</taxon>
        <taxon>Comamonadaceae</taxon>
        <taxon>Comamonas</taxon>
    </lineage>
</organism>
<gene>
    <name evidence="1" type="ORF">ACFSW6_16590</name>
</gene>
<dbReference type="SUPFAM" id="SSF57938">
    <property type="entry name" value="DnaJ/Hsp40 cysteine-rich domain"/>
    <property type="match status" value="1"/>
</dbReference>
<evidence type="ECO:0000313" key="1">
    <source>
        <dbReference type="EMBL" id="MFD2755694.1"/>
    </source>
</evidence>
<evidence type="ECO:0000313" key="2">
    <source>
        <dbReference type="Proteomes" id="UP001597463"/>
    </source>
</evidence>
<proteinExistence type="predicted"/>
<accession>A0ABW5US03</accession>
<dbReference type="Proteomes" id="UP001597463">
    <property type="component" value="Unassembled WGS sequence"/>
</dbReference>
<sequence>MPTVLDLMRRLHCSPDTPSARQFLCANFRAQGFVIASDGGAMIAIPEETAPTCDIALPSNKHSFIESQRTQFVATPNDRWHPFDVLLSHPKLQSLESCKLCKGKGWLVIRKCKKCKGQGELKRGKRFHPCSKCEETGTVYCPTSCTDDAHACDICQGDGQKPKKVYHGRYCNIPLPGIDYCHGIDGKYVRLFAQLPNARWSAPQRLSETDCGAILVRFDSGWGAIMPLRG</sequence>
<name>A0ABW5US03_9BURK</name>